<proteinExistence type="predicted"/>
<keyword evidence="1" id="KW-1133">Transmembrane helix</keyword>
<evidence type="ECO:0000256" key="1">
    <source>
        <dbReference type="SAM" id="Phobius"/>
    </source>
</evidence>
<dbReference type="GeneID" id="18501586"/>
<evidence type="ECO:0000313" key="3">
    <source>
        <dbReference type="Proteomes" id="UP000141616"/>
    </source>
</evidence>
<name>W8W2A8_9VIRU</name>
<dbReference type="KEGG" id="vg:18501586"/>
<keyword evidence="1" id="KW-0812">Transmembrane</keyword>
<accession>W8W2A8</accession>
<gene>
    <name evidence="2" type="primary">036R</name>
    <name evidence="2" type="ORF">IIV22A_036R</name>
</gene>
<protein>
    <submittedName>
        <fullName evidence="2">Uncharacterized protein</fullName>
    </submittedName>
</protein>
<feature type="transmembrane region" description="Helical" evidence="1">
    <location>
        <begin position="91"/>
        <end position="111"/>
    </location>
</feature>
<evidence type="ECO:0000313" key="2">
    <source>
        <dbReference type="EMBL" id="CCV01880.1"/>
    </source>
</evidence>
<dbReference type="Proteomes" id="UP000141616">
    <property type="component" value="Segment"/>
</dbReference>
<sequence length="113" mass="12809">MKRPPVTPIFPKNNGLMMPPCPENLPIRKMDSKNHILRSGGFNPDFTPVQHHNSPQYHSSLPNTSLNCLTIAQHIDTCPICSRLYDTDKTLYILAIIGLLVLCFLMVKRIIKL</sequence>
<dbReference type="RefSeq" id="YP_009010797.1">
    <property type="nucleotide sequence ID" value="NC_023615.1"/>
</dbReference>
<dbReference type="EMBL" id="HF920634">
    <property type="protein sequence ID" value="CCV01880.1"/>
    <property type="molecule type" value="Genomic_DNA"/>
</dbReference>
<reference evidence="2 3" key="1">
    <citation type="submission" date="2013-03" db="EMBL/GenBank/DDBJ databases">
        <title>Genomic and evolutionary features of invertebrate iridoviruse.</title>
        <authorList>
            <person name="Piegu B."/>
            <person name="Guizard S."/>
            <person name="Bideshi D."/>
            <person name="Spears T."/>
            <person name="Federici B."/>
            <person name="Bigot Y."/>
        </authorList>
    </citation>
    <scope>NUCLEOTIDE SEQUENCE [LARGE SCALE GENOMIC DNA]</scope>
    <source>
        <strain evidence="2">IIV22Aberystwyth</strain>
    </source>
</reference>
<keyword evidence="1" id="KW-0472">Membrane</keyword>
<organism evidence="2 3">
    <name type="scientific">Invertebrate iridescent virus 22</name>
    <dbReference type="NCBI Taxonomy" id="345198"/>
    <lineage>
        <taxon>Viruses</taxon>
        <taxon>Varidnaviria</taxon>
        <taxon>Bamfordvirae</taxon>
        <taxon>Nucleocytoviricota</taxon>
        <taxon>Megaviricetes</taxon>
        <taxon>Pimascovirales</taxon>
        <taxon>Pimascovirales incertae sedis</taxon>
        <taxon>Iridoviridae</taxon>
        <taxon>Betairidovirinae</taxon>
        <taxon>Chloriridovirus</taxon>
        <taxon>Chloriridovirus simulium1</taxon>
    </lineage>
</organism>